<dbReference type="Gene3D" id="3.30.1330.10">
    <property type="entry name" value="PurM-like, N-terminal domain"/>
    <property type="match status" value="1"/>
</dbReference>
<dbReference type="GO" id="GO:0004756">
    <property type="term" value="F:selenide, water dikinase activity"/>
    <property type="evidence" value="ECO:0007669"/>
    <property type="project" value="UniProtKB-UniRule"/>
</dbReference>
<dbReference type="GO" id="GO:0000287">
    <property type="term" value="F:magnesium ion binding"/>
    <property type="evidence" value="ECO:0007669"/>
    <property type="project" value="UniProtKB-UniRule"/>
</dbReference>
<dbReference type="SUPFAM" id="SSF55326">
    <property type="entry name" value="PurM N-terminal domain-like"/>
    <property type="match status" value="1"/>
</dbReference>
<keyword evidence="13" id="KW-1185">Reference proteome</keyword>
<dbReference type="PANTHER" id="PTHR10256:SF0">
    <property type="entry name" value="INACTIVE SELENIDE, WATER DIKINASE-LIKE PROTEIN-RELATED"/>
    <property type="match status" value="1"/>
</dbReference>
<feature type="binding site" evidence="9">
    <location>
        <position position="197"/>
    </location>
    <ligand>
        <name>Mg(2+)</name>
        <dbReference type="ChEBI" id="CHEBI:18420"/>
    </ligand>
</feature>
<keyword evidence="4 9" id="KW-0547">Nucleotide-binding</keyword>
<keyword evidence="2 9" id="KW-0808">Transferase</keyword>
<dbReference type="SUPFAM" id="SSF56042">
    <property type="entry name" value="PurM C-terminal domain-like"/>
    <property type="match status" value="1"/>
</dbReference>
<feature type="binding site" evidence="9">
    <location>
        <begin position="109"/>
        <end position="111"/>
    </location>
    <ligand>
        <name>ATP</name>
        <dbReference type="ChEBI" id="CHEBI:30616"/>
        <note>ligand shared between dimeric partners</note>
    </ligand>
</feature>
<evidence type="ECO:0000256" key="2">
    <source>
        <dbReference type="ARBA" id="ARBA00022679"/>
    </source>
</evidence>
<dbReference type="InterPro" id="IPR010918">
    <property type="entry name" value="PurM-like_C_dom"/>
</dbReference>
<keyword evidence="6 9" id="KW-0067">ATP-binding</keyword>
<feature type="binding site" description="in other chain" evidence="9">
    <location>
        <position position="62"/>
    </location>
    <ligand>
        <name>ATP</name>
        <dbReference type="ChEBI" id="CHEBI:30616"/>
        <note>ligand shared between dimeric partners</note>
    </ligand>
</feature>
<dbReference type="NCBIfam" id="NF002098">
    <property type="entry name" value="PRK00943.1"/>
    <property type="match status" value="1"/>
</dbReference>
<comment type="cofactor">
    <cofactor evidence="9">
        <name>Mg(2+)</name>
        <dbReference type="ChEBI" id="CHEBI:18420"/>
    </cofactor>
    <text evidence="9">Binds 1 Mg(2+) ion per monomer.</text>
</comment>
<comment type="similarity">
    <text evidence="1 9">Belongs to the selenophosphate synthase 1 family. Class I subfamily.</text>
</comment>
<dbReference type="NCBIfam" id="TIGR00476">
    <property type="entry name" value="selD"/>
    <property type="match status" value="1"/>
</dbReference>
<evidence type="ECO:0000256" key="5">
    <source>
        <dbReference type="ARBA" id="ARBA00022777"/>
    </source>
</evidence>
<dbReference type="Pfam" id="PF00586">
    <property type="entry name" value="AIRS"/>
    <property type="match status" value="1"/>
</dbReference>
<accession>A0A178MP22</accession>
<comment type="caution">
    <text evidence="12">The sequence shown here is derived from an EMBL/GenBank/DDBJ whole genome shotgun (WGS) entry which is preliminary data.</text>
</comment>
<dbReference type="PIRSF" id="PIRSF036407">
    <property type="entry name" value="Selenphspht_syn"/>
    <property type="match status" value="1"/>
</dbReference>
<organism evidence="12 13">
    <name type="scientific">Chloroflexus islandicus</name>
    <dbReference type="NCBI Taxonomy" id="1707952"/>
    <lineage>
        <taxon>Bacteria</taxon>
        <taxon>Bacillati</taxon>
        <taxon>Chloroflexota</taxon>
        <taxon>Chloroflexia</taxon>
        <taxon>Chloroflexales</taxon>
        <taxon>Chloroflexineae</taxon>
        <taxon>Chloroflexaceae</taxon>
        <taxon>Chloroflexus</taxon>
    </lineage>
</organism>
<name>A0A178MP22_9CHLR</name>
<feature type="domain" description="PurM-like N-terminal" evidence="10">
    <location>
        <begin position="21"/>
        <end position="127"/>
    </location>
</feature>
<dbReference type="Gene3D" id="3.90.650.10">
    <property type="entry name" value="PurM-like C-terminal domain"/>
    <property type="match status" value="1"/>
</dbReference>
<dbReference type="GO" id="GO:0016260">
    <property type="term" value="P:selenocysteine biosynthetic process"/>
    <property type="evidence" value="ECO:0007669"/>
    <property type="project" value="InterPro"/>
</dbReference>
<evidence type="ECO:0000259" key="11">
    <source>
        <dbReference type="Pfam" id="PF02769"/>
    </source>
</evidence>
<reference evidence="12 13" key="1">
    <citation type="submission" date="2016-04" db="EMBL/GenBank/DDBJ databases">
        <title>Chloroflexus islandicus sp. nov., a thermophilic filamentous anoxygenic phototrophic bacterium from geyser Strokkur (Iceland).</title>
        <authorList>
            <person name="Gaisin V.A."/>
            <person name="Kalashnikov A.M."/>
            <person name="Sukhacheva M.V."/>
            <person name="Grouzdev D.S."/>
            <person name="Ivanov T.M."/>
            <person name="Kuznetsov B."/>
            <person name="Gorlenko V.M."/>
        </authorList>
    </citation>
    <scope>NUCLEOTIDE SEQUENCE [LARGE SCALE GENOMIC DNA]</scope>
    <source>
        <strain evidence="13">isl-2</strain>
    </source>
</reference>
<comment type="subunit">
    <text evidence="9">Homodimer.</text>
</comment>
<evidence type="ECO:0000256" key="9">
    <source>
        <dbReference type="HAMAP-Rule" id="MF_00625"/>
    </source>
</evidence>
<dbReference type="InterPro" id="IPR036921">
    <property type="entry name" value="PurM-like_N_sf"/>
</dbReference>
<dbReference type="AlphaFoldDB" id="A0A178MP22"/>
<gene>
    <name evidence="9" type="primary">selD</name>
    <name evidence="12" type="ORF">A6A03_06550</name>
</gene>
<dbReference type="PANTHER" id="PTHR10256">
    <property type="entry name" value="SELENIDE, WATER DIKINASE"/>
    <property type="match status" value="1"/>
</dbReference>
<evidence type="ECO:0000256" key="3">
    <source>
        <dbReference type="ARBA" id="ARBA00022723"/>
    </source>
</evidence>
<protein>
    <recommendedName>
        <fullName evidence="9">Selenide, water dikinase</fullName>
        <ecNumber evidence="9">2.7.9.3</ecNumber>
    </recommendedName>
    <alternativeName>
        <fullName evidence="9">Selenium donor protein</fullName>
    </alternativeName>
    <alternativeName>
        <fullName evidence="9">Selenophosphate synthase</fullName>
    </alternativeName>
</protein>
<dbReference type="InterPro" id="IPR016188">
    <property type="entry name" value="PurM-like_N"/>
</dbReference>
<dbReference type="Proteomes" id="UP000078287">
    <property type="component" value="Unassembled WGS sequence"/>
</dbReference>
<keyword evidence="3 9" id="KW-0479">Metal-binding</keyword>
<keyword evidence="7 9" id="KW-0460">Magnesium</keyword>
<evidence type="ECO:0000256" key="6">
    <source>
        <dbReference type="ARBA" id="ARBA00022840"/>
    </source>
</evidence>
<dbReference type="FunFam" id="3.90.650.10:FF:000004">
    <property type="entry name" value="Selenide, water dikinase"/>
    <property type="match status" value="1"/>
</dbReference>
<dbReference type="GO" id="GO:0005524">
    <property type="term" value="F:ATP binding"/>
    <property type="evidence" value="ECO:0007669"/>
    <property type="project" value="UniProtKB-UniRule"/>
</dbReference>
<evidence type="ECO:0000313" key="12">
    <source>
        <dbReference type="EMBL" id="OAN49714.1"/>
    </source>
</evidence>
<proteinExistence type="inferred from homology"/>
<evidence type="ECO:0000256" key="4">
    <source>
        <dbReference type="ARBA" id="ARBA00022741"/>
    </source>
</evidence>
<dbReference type="InterPro" id="IPR036676">
    <property type="entry name" value="PurM-like_C_sf"/>
</dbReference>
<dbReference type="InterPro" id="IPR004536">
    <property type="entry name" value="SPS/SelD"/>
</dbReference>
<comment type="caution">
    <text evidence="9">Lacks conserved residue(s) required for the propagation of feature annotation.</text>
</comment>
<evidence type="ECO:0000259" key="10">
    <source>
        <dbReference type="Pfam" id="PF00586"/>
    </source>
</evidence>
<comment type="catalytic activity">
    <reaction evidence="9">
        <text>hydrogenselenide + ATP + H2O = selenophosphate + AMP + phosphate + 2 H(+)</text>
        <dbReference type="Rhea" id="RHEA:18737"/>
        <dbReference type="ChEBI" id="CHEBI:15377"/>
        <dbReference type="ChEBI" id="CHEBI:15378"/>
        <dbReference type="ChEBI" id="CHEBI:16144"/>
        <dbReference type="ChEBI" id="CHEBI:29317"/>
        <dbReference type="ChEBI" id="CHEBI:30616"/>
        <dbReference type="ChEBI" id="CHEBI:43474"/>
        <dbReference type="ChEBI" id="CHEBI:456215"/>
        <dbReference type="EC" id="2.7.9.3"/>
    </reaction>
</comment>
<dbReference type="CDD" id="cd02195">
    <property type="entry name" value="SelD"/>
    <property type="match status" value="1"/>
</dbReference>
<dbReference type="STRING" id="1707952.A6A03_06550"/>
<keyword evidence="8 9" id="KW-0711">Selenium</keyword>
<feature type="domain" description="PurM-like C-terminal" evidence="11">
    <location>
        <begin position="139"/>
        <end position="315"/>
    </location>
</feature>
<sequence>MLAALHVPANPQVLVGLAESDDAAVYQLNSELALVQTVDFFPPIVDDPYTYGAIAAANALSDVYAMGGRPVIALAIAAFPDDLDQAVTAAILQGGIDKAAEAGAVVVGGHTVTDREPKYGLCVTGLVDPRRIITKAGAQPGDRLLLSKPLGTGLITTAAKRNAIAAEDLAAATASMLTLNRHIAELMGQVDVHAATDVTGYGLLGHAAEIARQSKVGLRINAAAVPALPGALRYAEAGMVPGGLRRNLDFAAAFTTFAPSVSPSQQLLLADPQTSGGLLIAAPPAAAATLQAMAAAAGQPLWEIGEVVAGAGVAVQ</sequence>
<dbReference type="EMBL" id="LWQS01000011">
    <property type="protein sequence ID" value="OAN49714.1"/>
    <property type="molecule type" value="Genomic_DNA"/>
</dbReference>
<evidence type="ECO:0000256" key="8">
    <source>
        <dbReference type="ARBA" id="ARBA00023266"/>
    </source>
</evidence>
<dbReference type="Pfam" id="PF02769">
    <property type="entry name" value="AIRS_C"/>
    <property type="match status" value="1"/>
</dbReference>
<feature type="binding site" description="in other chain" evidence="9">
    <location>
        <position position="39"/>
    </location>
    <ligand>
        <name>ATP</name>
        <dbReference type="ChEBI" id="CHEBI:30616"/>
        <note>ligand shared between dimeric partners</note>
    </ligand>
</feature>
<evidence type="ECO:0000256" key="1">
    <source>
        <dbReference type="ARBA" id="ARBA00008026"/>
    </source>
</evidence>
<dbReference type="InterPro" id="IPR023061">
    <property type="entry name" value="SelD_I"/>
</dbReference>
<feature type="binding site" evidence="9">
    <location>
        <position position="22"/>
    </location>
    <ligand>
        <name>Mg(2+)</name>
        <dbReference type="ChEBI" id="CHEBI:18420"/>
    </ligand>
</feature>
<evidence type="ECO:0000313" key="13">
    <source>
        <dbReference type="Proteomes" id="UP000078287"/>
    </source>
</evidence>
<dbReference type="GO" id="GO:0005737">
    <property type="term" value="C:cytoplasm"/>
    <property type="evidence" value="ECO:0007669"/>
    <property type="project" value="TreeGrafter"/>
</dbReference>
<feature type="binding site" evidence="9">
    <location>
        <position position="62"/>
    </location>
    <ligand>
        <name>Mg(2+)</name>
        <dbReference type="ChEBI" id="CHEBI:18420"/>
    </ligand>
</feature>
<keyword evidence="5 9" id="KW-0418">Kinase</keyword>
<dbReference type="EC" id="2.7.9.3" evidence="9"/>
<evidence type="ECO:0000256" key="7">
    <source>
        <dbReference type="ARBA" id="ARBA00022842"/>
    </source>
</evidence>
<feature type="binding site" description="in other chain" evidence="9">
    <location>
        <begin position="19"/>
        <end position="21"/>
    </location>
    <ligand>
        <name>ATP</name>
        <dbReference type="ChEBI" id="CHEBI:30616"/>
        <note>ligand shared between dimeric partners</note>
    </ligand>
</feature>
<comment type="function">
    <text evidence="9">Synthesizes selenophosphate from selenide and ATP.</text>
</comment>
<dbReference type="HAMAP" id="MF_00625">
    <property type="entry name" value="SelD"/>
    <property type="match status" value="1"/>
</dbReference>